<keyword evidence="2" id="KW-1185">Reference proteome</keyword>
<gene>
    <name evidence="1" type="ORF">J41TS12_43510</name>
</gene>
<dbReference type="Proteomes" id="UP000681162">
    <property type="component" value="Unassembled WGS sequence"/>
</dbReference>
<dbReference type="EMBL" id="BORR01000022">
    <property type="protein sequence ID" value="GIO39490.1"/>
    <property type="molecule type" value="Genomic_DNA"/>
</dbReference>
<evidence type="ECO:0000313" key="1">
    <source>
        <dbReference type="EMBL" id="GIO39490.1"/>
    </source>
</evidence>
<accession>A0A920CH91</accession>
<protein>
    <submittedName>
        <fullName evidence="1">Uncharacterized protein</fullName>
    </submittedName>
</protein>
<organism evidence="1 2">
    <name type="scientific">Paenibacillus antibioticophila</name>
    <dbReference type="NCBI Taxonomy" id="1274374"/>
    <lineage>
        <taxon>Bacteria</taxon>
        <taxon>Bacillati</taxon>
        <taxon>Bacillota</taxon>
        <taxon>Bacilli</taxon>
        <taxon>Bacillales</taxon>
        <taxon>Paenibacillaceae</taxon>
        <taxon>Paenibacillus</taxon>
    </lineage>
</organism>
<dbReference type="AlphaFoldDB" id="A0A920CH91"/>
<name>A0A920CH91_9BACL</name>
<proteinExistence type="predicted"/>
<reference evidence="1 2" key="1">
    <citation type="submission" date="2021-03" db="EMBL/GenBank/DDBJ databases">
        <title>Antimicrobial resistance genes in bacteria isolated from Japanese honey, and their potential for conferring macrolide and lincosamide resistance in the American foulbrood pathogen Paenibacillus larvae.</title>
        <authorList>
            <person name="Okamoto M."/>
            <person name="Kumagai M."/>
            <person name="Kanamori H."/>
            <person name="Takamatsu D."/>
        </authorList>
    </citation>
    <scope>NUCLEOTIDE SEQUENCE [LARGE SCALE GENOMIC DNA]</scope>
    <source>
        <strain evidence="1 2">J41TS12</strain>
    </source>
</reference>
<evidence type="ECO:0000313" key="2">
    <source>
        <dbReference type="Proteomes" id="UP000681162"/>
    </source>
</evidence>
<comment type="caution">
    <text evidence="1">The sequence shown here is derived from an EMBL/GenBank/DDBJ whole genome shotgun (WGS) entry which is preliminary data.</text>
</comment>
<sequence length="93" mass="11560">MIFIIKPNRFLRDYRVIKRFIKSRLGIEPWNYKQTLKDLFQMLFIRNKDFDKKKLKDIFELTEIYAEKRFVVQNNKEVLKYVQGQFEVASRRH</sequence>